<dbReference type="RefSeq" id="WP_176909456.1">
    <property type="nucleotide sequence ID" value="NZ_JABKAU010000032.1"/>
</dbReference>
<feature type="chain" id="PRO_5031503410" description="DUF5004 domain-containing protein" evidence="1">
    <location>
        <begin position="22"/>
        <end position="157"/>
    </location>
</feature>
<feature type="signal peptide" evidence="1">
    <location>
        <begin position="1"/>
        <end position="21"/>
    </location>
</feature>
<dbReference type="AlphaFoldDB" id="A0A7Y7U7J3"/>
<dbReference type="Proteomes" id="UP000565521">
    <property type="component" value="Unassembled WGS sequence"/>
</dbReference>
<proteinExistence type="predicted"/>
<evidence type="ECO:0000313" key="2">
    <source>
        <dbReference type="EMBL" id="NVO32580.1"/>
    </source>
</evidence>
<organism evidence="2 3">
    <name type="scientific">Hymenobacter lapidiphilus</name>
    <dbReference type="NCBI Taxonomy" id="2608003"/>
    <lineage>
        <taxon>Bacteria</taxon>
        <taxon>Pseudomonadati</taxon>
        <taxon>Bacteroidota</taxon>
        <taxon>Cytophagia</taxon>
        <taxon>Cytophagales</taxon>
        <taxon>Hymenobacteraceae</taxon>
        <taxon>Hymenobacter</taxon>
    </lineage>
</organism>
<reference evidence="2 3" key="1">
    <citation type="submission" date="2020-05" db="EMBL/GenBank/DDBJ databases">
        <title>Hymenobacter terrestris sp. nov. and Hymenobacter lapidiphilus sp. nov., isolated from regoliths in Antarctica.</title>
        <authorList>
            <person name="Sedlacek I."/>
            <person name="Pantucek R."/>
            <person name="Zeman M."/>
            <person name="Holochova P."/>
            <person name="Kralova S."/>
            <person name="Stankova E."/>
            <person name="Sedo O."/>
            <person name="Micenkova L."/>
            <person name="Svec P."/>
            <person name="Gupta V."/>
            <person name="Sood U."/>
            <person name="Korpole U.S."/>
            <person name="Lal R."/>
        </authorList>
    </citation>
    <scope>NUCLEOTIDE SEQUENCE [LARGE SCALE GENOMIC DNA]</scope>
    <source>
        <strain evidence="2 3">P5342</strain>
    </source>
</reference>
<evidence type="ECO:0000313" key="3">
    <source>
        <dbReference type="Proteomes" id="UP000565521"/>
    </source>
</evidence>
<gene>
    <name evidence="2" type="ORF">HW554_15295</name>
</gene>
<protein>
    <recommendedName>
        <fullName evidence="4">DUF5004 domain-containing protein</fullName>
    </recommendedName>
</protein>
<keyword evidence="1" id="KW-0732">Signal</keyword>
<accession>A0A7Y7U7J3</accession>
<comment type="caution">
    <text evidence="2">The sequence shown here is derived from an EMBL/GenBank/DDBJ whole genome shotgun (WGS) entry which is preliminary data.</text>
</comment>
<sequence length="157" mass="16792">MKRVPMFLSLAAIACSLFSCNKDLEEVSPMAVESVAVSRPLQLASSNWHQTGLLVSTSTADKVTEADLFSHVSPSMLDQLADFQADGTYTVHKGGAHSTPAVGRWLLNPAGDSIKLTLSERVRNLAVTELTADKLSLSYTDAATNGSVTTYTSVYSH</sequence>
<evidence type="ECO:0008006" key="4">
    <source>
        <dbReference type="Google" id="ProtNLM"/>
    </source>
</evidence>
<name>A0A7Y7U7J3_9BACT</name>
<keyword evidence="3" id="KW-1185">Reference proteome</keyword>
<dbReference type="PROSITE" id="PS51257">
    <property type="entry name" value="PROKAR_LIPOPROTEIN"/>
    <property type="match status" value="1"/>
</dbReference>
<evidence type="ECO:0000256" key="1">
    <source>
        <dbReference type="SAM" id="SignalP"/>
    </source>
</evidence>
<dbReference type="EMBL" id="JABKAU010000032">
    <property type="protein sequence ID" value="NVO32580.1"/>
    <property type="molecule type" value="Genomic_DNA"/>
</dbReference>